<feature type="transmembrane region" description="Helical" evidence="4">
    <location>
        <begin position="333"/>
        <end position="352"/>
    </location>
</feature>
<feature type="transmembrane region" description="Helical" evidence="4">
    <location>
        <begin position="301"/>
        <end position="321"/>
    </location>
</feature>
<dbReference type="PROSITE" id="PS50005">
    <property type="entry name" value="TPR"/>
    <property type="match status" value="1"/>
</dbReference>
<feature type="transmembrane region" description="Helical" evidence="4">
    <location>
        <begin position="97"/>
        <end position="115"/>
    </location>
</feature>
<sequence>MNNTDKHRIVNIRYDFLVCLFLVIAILAVYWQVRNYSFVNYDDSQYVTQNHNVQAGLTLESITWSFTAVQASNWHPLTWISHMLDCQLYGMNPGRHHLTNVLLHILNSLLLFLVFMRMTGKLWQSGFVAALFALHPLHVESVAWISERKDVLSTFFWMLSLWGYLRYVERPGVCRYLLLLFLFILGLMTKPMLVTLPFVLLLLDYWPLNRFQSGSSGDGNHSIQRPFDFGLVWEKIPLFLLSAVSSVTTYIVQKSGGAVNSLAAIPFHDRIANAIVSYVSYIGKMIWPNNLAVFYPYQKSILLWKVAGAGLLLVVVPVVIFRMVRTKPYFAVGWLWYIGTLVPVIGLVQVGAQGMADRYTYVPLIGIFVIIAWGVPDFMPKWRYRRIGFTVTIAAILAIMMITTRLQIRYWSNSVTLFEHALEVTVDNCIVHAKLGEALAGQGKIDAAVRHYHEALRIKPDFVAALLNLGVALKEKGELNEAINQFMASLSSPFS</sequence>
<proteinExistence type="predicted"/>
<accession>A0A8J6TLY6</accession>
<feature type="repeat" description="TPR" evidence="3">
    <location>
        <begin position="429"/>
        <end position="462"/>
    </location>
</feature>
<feature type="transmembrane region" description="Helical" evidence="4">
    <location>
        <begin position="176"/>
        <end position="203"/>
    </location>
</feature>
<keyword evidence="4" id="KW-0812">Transmembrane</keyword>
<protein>
    <submittedName>
        <fullName evidence="6">Tetratricopeptide repeat protein</fullName>
    </submittedName>
</protein>
<organism evidence="6 7">
    <name type="scientific">Candidatus Desulfatibia profunda</name>
    <dbReference type="NCBI Taxonomy" id="2841695"/>
    <lineage>
        <taxon>Bacteria</taxon>
        <taxon>Pseudomonadati</taxon>
        <taxon>Thermodesulfobacteriota</taxon>
        <taxon>Desulfobacteria</taxon>
        <taxon>Desulfobacterales</taxon>
        <taxon>Desulfobacterales incertae sedis</taxon>
        <taxon>Candidatus Desulfatibia</taxon>
    </lineage>
</organism>
<feature type="transmembrane region" description="Helical" evidence="4">
    <location>
        <begin position="358"/>
        <end position="375"/>
    </location>
</feature>
<dbReference type="Pfam" id="PF13414">
    <property type="entry name" value="TPR_11"/>
    <property type="match status" value="1"/>
</dbReference>
<evidence type="ECO:0000256" key="1">
    <source>
        <dbReference type="ARBA" id="ARBA00022737"/>
    </source>
</evidence>
<evidence type="ECO:0000256" key="2">
    <source>
        <dbReference type="ARBA" id="ARBA00022803"/>
    </source>
</evidence>
<dbReference type="InterPro" id="IPR019734">
    <property type="entry name" value="TPR_rpt"/>
</dbReference>
<feature type="transmembrane region" description="Helical" evidence="4">
    <location>
        <begin position="387"/>
        <end position="408"/>
    </location>
</feature>
<dbReference type="Pfam" id="PF13231">
    <property type="entry name" value="PMT_2"/>
    <property type="match status" value="1"/>
</dbReference>
<dbReference type="AlphaFoldDB" id="A0A8J6TLY6"/>
<comment type="caution">
    <text evidence="6">The sequence shown here is derived from an EMBL/GenBank/DDBJ whole genome shotgun (WGS) entry which is preliminary data.</text>
</comment>
<dbReference type="Proteomes" id="UP000603434">
    <property type="component" value="Unassembled WGS sequence"/>
</dbReference>
<dbReference type="SMART" id="SM00028">
    <property type="entry name" value="TPR"/>
    <property type="match status" value="2"/>
</dbReference>
<evidence type="ECO:0000259" key="5">
    <source>
        <dbReference type="Pfam" id="PF13231"/>
    </source>
</evidence>
<dbReference type="SUPFAM" id="SSF48452">
    <property type="entry name" value="TPR-like"/>
    <property type="match status" value="1"/>
</dbReference>
<keyword evidence="4" id="KW-1133">Transmembrane helix</keyword>
<name>A0A8J6TLY6_9BACT</name>
<keyword evidence="1" id="KW-0677">Repeat</keyword>
<reference evidence="6 7" key="1">
    <citation type="submission" date="2020-08" db="EMBL/GenBank/DDBJ databases">
        <title>Bridging the membrane lipid divide: bacteria of the FCB group superphylum have the potential to synthesize archaeal ether lipids.</title>
        <authorList>
            <person name="Villanueva L."/>
            <person name="Von Meijenfeldt F.A.B."/>
            <person name="Westbye A.B."/>
            <person name="Yadav S."/>
            <person name="Hopmans E.C."/>
            <person name="Dutilh B.E."/>
            <person name="Sinninghe Damste J.S."/>
        </authorList>
    </citation>
    <scope>NUCLEOTIDE SEQUENCE [LARGE SCALE GENOMIC DNA]</scope>
    <source>
        <strain evidence="6">NIOZ-UU30</strain>
    </source>
</reference>
<dbReference type="PANTHER" id="PTHR44227">
    <property type="match status" value="1"/>
</dbReference>
<evidence type="ECO:0000313" key="7">
    <source>
        <dbReference type="Proteomes" id="UP000603434"/>
    </source>
</evidence>
<evidence type="ECO:0000313" key="6">
    <source>
        <dbReference type="EMBL" id="MBC8360831.1"/>
    </source>
</evidence>
<dbReference type="InterPro" id="IPR052346">
    <property type="entry name" value="O-mannosyl-transferase_TMTC"/>
</dbReference>
<dbReference type="InterPro" id="IPR038731">
    <property type="entry name" value="RgtA/B/C-like"/>
</dbReference>
<dbReference type="PANTHER" id="PTHR44227:SF3">
    <property type="entry name" value="PROTEIN O-MANNOSYL-TRANSFERASE TMTC4"/>
    <property type="match status" value="1"/>
</dbReference>
<feature type="transmembrane region" description="Helical" evidence="4">
    <location>
        <begin position="12"/>
        <end position="33"/>
    </location>
</feature>
<keyword evidence="2 3" id="KW-0802">TPR repeat</keyword>
<dbReference type="Gene3D" id="1.25.40.10">
    <property type="entry name" value="Tetratricopeptide repeat domain"/>
    <property type="match status" value="1"/>
</dbReference>
<gene>
    <name evidence="6" type="ORF">H8E23_05490</name>
</gene>
<dbReference type="InterPro" id="IPR011990">
    <property type="entry name" value="TPR-like_helical_dom_sf"/>
</dbReference>
<dbReference type="EMBL" id="JACNJH010000109">
    <property type="protein sequence ID" value="MBC8360831.1"/>
    <property type="molecule type" value="Genomic_DNA"/>
</dbReference>
<evidence type="ECO:0000256" key="3">
    <source>
        <dbReference type="PROSITE-ProRule" id="PRU00339"/>
    </source>
</evidence>
<feature type="non-terminal residue" evidence="6">
    <location>
        <position position="495"/>
    </location>
</feature>
<evidence type="ECO:0000256" key="4">
    <source>
        <dbReference type="SAM" id="Phobius"/>
    </source>
</evidence>
<keyword evidence="4" id="KW-0472">Membrane</keyword>
<feature type="domain" description="Glycosyltransferase RgtA/B/C/D-like" evidence="5">
    <location>
        <begin position="98"/>
        <end position="202"/>
    </location>
</feature>